<sequence>MGTEQKSANGSDEFPVGMRVLAVDDDPACLKILEALLRKCQYHVTTTNQAILALKMLRENKDKFDLVISDVCMPDMDGFKLLELVGLELDLPVIMLSSYGDKKHVTKGIYHGACDYLLKPVRIEELKLIWQHVIRRKIGKSRIDEVGDLISDKNGKLNKRKKDKDLLAQKKPRLTWTTELQSKFVAAVNHLGVDKAVPTKILKIMNVENLTKQNVASHLQKYRGYLKRISHETTQKGSMVISQNATYLHTGRVPLPTFIGYENVSLGSFPPNNLLGGSSSGRGIFGISSLPMIQENDSQKLTNAISSYPFFGTQNAPRNLEHPIQSSSYVTNDGFTPMSNNVEGIMPPCSGGAGSLEDIAIAIMKEEKGKGKVISEGHFGYDGFCYPTSENYIYT</sequence>
<gene>
    <name evidence="1" type="ORF">L2E82_49626</name>
</gene>
<comment type="caution">
    <text evidence="1">The sequence shown here is derived from an EMBL/GenBank/DDBJ whole genome shotgun (WGS) entry which is preliminary data.</text>
</comment>
<reference evidence="1 2" key="2">
    <citation type="journal article" date="2022" name="Mol. Ecol. Resour.">
        <title>The genomes of chicory, endive, great burdock and yacon provide insights into Asteraceae paleo-polyploidization history and plant inulin production.</title>
        <authorList>
            <person name="Fan W."/>
            <person name="Wang S."/>
            <person name="Wang H."/>
            <person name="Wang A."/>
            <person name="Jiang F."/>
            <person name="Liu H."/>
            <person name="Zhao H."/>
            <person name="Xu D."/>
            <person name="Zhang Y."/>
        </authorList>
    </citation>
    <scope>NUCLEOTIDE SEQUENCE [LARGE SCALE GENOMIC DNA]</scope>
    <source>
        <strain evidence="2">cv. Punajuju</strain>
        <tissue evidence="1">Leaves</tissue>
    </source>
</reference>
<proteinExistence type="predicted"/>
<accession>A0ACB8Z0P8</accession>
<protein>
    <submittedName>
        <fullName evidence="1">Uncharacterized protein</fullName>
    </submittedName>
</protein>
<dbReference type="EMBL" id="CM042017">
    <property type="protein sequence ID" value="KAI3691310.1"/>
    <property type="molecule type" value="Genomic_DNA"/>
</dbReference>
<evidence type="ECO:0000313" key="2">
    <source>
        <dbReference type="Proteomes" id="UP001055811"/>
    </source>
</evidence>
<name>A0ACB8Z0P8_CICIN</name>
<organism evidence="1 2">
    <name type="scientific">Cichorium intybus</name>
    <name type="common">Chicory</name>
    <dbReference type="NCBI Taxonomy" id="13427"/>
    <lineage>
        <taxon>Eukaryota</taxon>
        <taxon>Viridiplantae</taxon>
        <taxon>Streptophyta</taxon>
        <taxon>Embryophyta</taxon>
        <taxon>Tracheophyta</taxon>
        <taxon>Spermatophyta</taxon>
        <taxon>Magnoliopsida</taxon>
        <taxon>eudicotyledons</taxon>
        <taxon>Gunneridae</taxon>
        <taxon>Pentapetalae</taxon>
        <taxon>asterids</taxon>
        <taxon>campanulids</taxon>
        <taxon>Asterales</taxon>
        <taxon>Asteraceae</taxon>
        <taxon>Cichorioideae</taxon>
        <taxon>Cichorieae</taxon>
        <taxon>Cichoriinae</taxon>
        <taxon>Cichorium</taxon>
    </lineage>
</organism>
<keyword evidence="2" id="KW-1185">Reference proteome</keyword>
<reference evidence="2" key="1">
    <citation type="journal article" date="2022" name="Mol. Ecol. Resour.">
        <title>The genomes of chicory, endive, great burdock and yacon provide insights into Asteraceae palaeo-polyploidization history and plant inulin production.</title>
        <authorList>
            <person name="Fan W."/>
            <person name="Wang S."/>
            <person name="Wang H."/>
            <person name="Wang A."/>
            <person name="Jiang F."/>
            <person name="Liu H."/>
            <person name="Zhao H."/>
            <person name="Xu D."/>
            <person name="Zhang Y."/>
        </authorList>
    </citation>
    <scope>NUCLEOTIDE SEQUENCE [LARGE SCALE GENOMIC DNA]</scope>
    <source>
        <strain evidence="2">cv. Punajuju</strain>
    </source>
</reference>
<dbReference type="Proteomes" id="UP001055811">
    <property type="component" value="Linkage Group LG09"/>
</dbReference>
<evidence type="ECO:0000313" key="1">
    <source>
        <dbReference type="EMBL" id="KAI3691310.1"/>
    </source>
</evidence>